<evidence type="ECO:0000313" key="5">
    <source>
        <dbReference type="Proteomes" id="UP000460949"/>
    </source>
</evidence>
<keyword evidence="2" id="KW-0472">Membrane</keyword>
<reference evidence="4 5" key="1">
    <citation type="submission" date="2019-11" db="EMBL/GenBank/DDBJ databases">
        <title>Genome sequences of 17 halophilic strains isolated from different environments.</title>
        <authorList>
            <person name="Furrow R.E."/>
        </authorList>
    </citation>
    <scope>NUCLEOTIDE SEQUENCE [LARGE SCALE GENOMIC DNA]</scope>
    <source>
        <strain evidence="4 5">22511_23_Filter</strain>
    </source>
</reference>
<name>A0A845DQB3_9BACI</name>
<accession>A0A845DQB3</accession>
<evidence type="ECO:0000313" key="4">
    <source>
        <dbReference type="EMBL" id="MYL18745.1"/>
    </source>
</evidence>
<organism evidence="4 5">
    <name type="scientific">Halobacillus litoralis</name>
    <dbReference type="NCBI Taxonomy" id="45668"/>
    <lineage>
        <taxon>Bacteria</taxon>
        <taxon>Bacillati</taxon>
        <taxon>Bacillota</taxon>
        <taxon>Bacilli</taxon>
        <taxon>Bacillales</taxon>
        <taxon>Bacillaceae</taxon>
        <taxon>Halobacillus</taxon>
    </lineage>
</organism>
<evidence type="ECO:0000256" key="1">
    <source>
        <dbReference type="ARBA" id="ARBA00004370"/>
    </source>
</evidence>
<proteinExistence type="predicted"/>
<dbReference type="PANTHER" id="PTHR46825">
    <property type="entry name" value="D-ALANYL-D-ALANINE-CARBOXYPEPTIDASE/ENDOPEPTIDASE AMPH"/>
    <property type="match status" value="1"/>
</dbReference>
<sequence>MRIHKELPEMIHDKSKDINFSGVVYVKDREQVLLKKAYGYADRAEKRLNTYNTRFGTASGSKLFTAVAVCQLVEKGKLEFDTPLADCLAIEFPYFDKDVTIHHLLTHTSGLPDYFDEEVMEDYEDLWKDVPVYKTETLKDFLPLFQKKPMNGRPGERFHYNNAAYILLGLIIEQQTGEAYTDYVQSEIFERCGMYDSGYFSLNQLPVNTAIGYIDDKEKETWRTNVYSIPKQGGSDGGAFLSAPDMAKFWEALFQYELLSKEMTSRLLQPHVQVNETIHYGYGIWMNQKDEHIYKYHVMGCDPGVSFRSSYYPDAGLITVVPSNQESGPFEVTDVIEDFLLGWNNGK</sequence>
<dbReference type="AlphaFoldDB" id="A0A845DQB3"/>
<dbReference type="Pfam" id="PF00144">
    <property type="entry name" value="Beta-lactamase"/>
    <property type="match status" value="1"/>
</dbReference>
<dbReference type="GO" id="GO:0016787">
    <property type="term" value="F:hydrolase activity"/>
    <property type="evidence" value="ECO:0007669"/>
    <property type="project" value="UniProtKB-KW"/>
</dbReference>
<dbReference type="Proteomes" id="UP000460949">
    <property type="component" value="Unassembled WGS sequence"/>
</dbReference>
<dbReference type="SUPFAM" id="SSF56601">
    <property type="entry name" value="beta-lactamase/transpeptidase-like"/>
    <property type="match status" value="1"/>
</dbReference>
<comment type="subcellular location">
    <subcellularLocation>
        <location evidence="1">Membrane</location>
    </subcellularLocation>
</comment>
<protein>
    <submittedName>
        <fullName evidence="4">Serine hydrolase</fullName>
    </submittedName>
</protein>
<dbReference type="GO" id="GO:0016020">
    <property type="term" value="C:membrane"/>
    <property type="evidence" value="ECO:0007669"/>
    <property type="project" value="UniProtKB-SubCell"/>
</dbReference>
<dbReference type="EMBL" id="WMET01000001">
    <property type="protein sequence ID" value="MYL18745.1"/>
    <property type="molecule type" value="Genomic_DNA"/>
</dbReference>
<comment type="caution">
    <text evidence="4">The sequence shown here is derived from an EMBL/GenBank/DDBJ whole genome shotgun (WGS) entry which is preliminary data.</text>
</comment>
<evidence type="ECO:0000256" key="2">
    <source>
        <dbReference type="ARBA" id="ARBA00023136"/>
    </source>
</evidence>
<gene>
    <name evidence="4" type="ORF">GLW04_02520</name>
</gene>
<evidence type="ECO:0000259" key="3">
    <source>
        <dbReference type="Pfam" id="PF00144"/>
    </source>
</evidence>
<dbReference type="InterPro" id="IPR001466">
    <property type="entry name" value="Beta-lactam-related"/>
</dbReference>
<dbReference type="Gene3D" id="3.40.710.10">
    <property type="entry name" value="DD-peptidase/beta-lactamase superfamily"/>
    <property type="match status" value="1"/>
</dbReference>
<dbReference type="InterPro" id="IPR050491">
    <property type="entry name" value="AmpC-like"/>
</dbReference>
<keyword evidence="4" id="KW-0378">Hydrolase</keyword>
<dbReference type="RefSeq" id="WP_160835194.1">
    <property type="nucleotide sequence ID" value="NZ_WMET01000001.1"/>
</dbReference>
<feature type="domain" description="Beta-lactamase-related" evidence="3">
    <location>
        <begin position="22"/>
        <end position="330"/>
    </location>
</feature>
<dbReference type="PANTHER" id="PTHR46825:SF11">
    <property type="entry name" value="PENICILLIN-BINDING PROTEIN 4"/>
    <property type="match status" value="1"/>
</dbReference>
<dbReference type="InterPro" id="IPR012338">
    <property type="entry name" value="Beta-lactam/transpept-like"/>
</dbReference>